<feature type="region of interest" description="Disordered" evidence="2">
    <location>
        <begin position="206"/>
        <end position="249"/>
    </location>
</feature>
<evidence type="ECO:0000313" key="5">
    <source>
        <dbReference type="Proteomes" id="UP000601435"/>
    </source>
</evidence>
<dbReference type="EMBL" id="CAJNJA010016675">
    <property type="protein sequence ID" value="CAE7385720.1"/>
    <property type="molecule type" value="Genomic_DNA"/>
</dbReference>
<accession>A0A812QJM2</accession>
<proteinExistence type="predicted"/>
<dbReference type="AlphaFoldDB" id="A0A812QJM2"/>
<keyword evidence="5" id="KW-1185">Reference proteome</keyword>
<name>A0A812QJM2_9DINO</name>
<evidence type="ECO:0000256" key="2">
    <source>
        <dbReference type="SAM" id="MobiDB-lite"/>
    </source>
</evidence>
<gene>
    <name evidence="4" type="primary">CKMT2</name>
    <name evidence="4" type="ORF">SNEC2469_LOCUS10452</name>
</gene>
<sequence>MPEAFAQDFPPLSRSRSSHAGADRGPDPANTGASYALQIERARLRTEERTAAVVRLKEDLARLCRETMAFRAEEVRLKTQAESETWRGGQQSEALLNQQLELRRKLDEFARNAHMHRAHATEWHEELEMLERHQALAADQVDVLDKANVRLKGIASEHLQRLTRAEARMKKLEARRVQTKSEVAKLQQELSQQLEAKTMEEEVSMARKGNSKTASAGASKARAKQIRKGFEQSSRTATYTKEKEEMEEPAGEQTSQVILLFLLVLVVAVGPYFFAQLLD</sequence>
<evidence type="ECO:0000313" key="4">
    <source>
        <dbReference type="EMBL" id="CAE7385720.1"/>
    </source>
</evidence>
<keyword evidence="3" id="KW-1133">Transmembrane helix</keyword>
<comment type="caution">
    <text evidence="4">The sequence shown here is derived from an EMBL/GenBank/DDBJ whole genome shotgun (WGS) entry which is preliminary data.</text>
</comment>
<keyword evidence="3" id="KW-0472">Membrane</keyword>
<keyword evidence="3" id="KW-0812">Transmembrane</keyword>
<protein>
    <submittedName>
        <fullName evidence="4">CKMT2 protein</fullName>
    </submittedName>
</protein>
<reference evidence="4" key="1">
    <citation type="submission" date="2021-02" db="EMBL/GenBank/DDBJ databases">
        <authorList>
            <person name="Dougan E. K."/>
            <person name="Rhodes N."/>
            <person name="Thang M."/>
            <person name="Chan C."/>
        </authorList>
    </citation>
    <scope>NUCLEOTIDE SEQUENCE</scope>
</reference>
<keyword evidence="1" id="KW-0175">Coiled coil</keyword>
<dbReference type="OrthoDB" id="10360083at2759"/>
<dbReference type="Proteomes" id="UP000601435">
    <property type="component" value="Unassembled WGS sequence"/>
</dbReference>
<feature type="region of interest" description="Disordered" evidence="2">
    <location>
        <begin position="1"/>
        <end position="34"/>
    </location>
</feature>
<evidence type="ECO:0000256" key="3">
    <source>
        <dbReference type="SAM" id="Phobius"/>
    </source>
</evidence>
<feature type="transmembrane region" description="Helical" evidence="3">
    <location>
        <begin position="257"/>
        <end position="275"/>
    </location>
</feature>
<feature type="coiled-coil region" evidence="1">
    <location>
        <begin position="155"/>
        <end position="196"/>
    </location>
</feature>
<organism evidence="4 5">
    <name type="scientific">Symbiodinium necroappetens</name>
    <dbReference type="NCBI Taxonomy" id="1628268"/>
    <lineage>
        <taxon>Eukaryota</taxon>
        <taxon>Sar</taxon>
        <taxon>Alveolata</taxon>
        <taxon>Dinophyceae</taxon>
        <taxon>Suessiales</taxon>
        <taxon>Symbiodiniaceae</taxon>
        <taxon>Symbiodinium</taxon>
    </lineage>
</organism>
<evidence type="ECO:0000256" key="1">
    <source>
        <dbReference type="SAM" id="Coils"/>
    </source>
</evidence>